<dbReference type="InterPro" id="IPR050834">
    <property type="entry name" value="Glycosyltransf_2"/>
</dbReference>
<dbReference type="CDD" id="cd00761">
    <property type="entry name" value="Glyco_tranf_GTA_type"/>
    <property type="match status" value="1"/>
</dbReference>
<reference evidence="3 5" key="2">
    <citation type="submission" date="2019-03" db="EMBL/GenBank/DDBJ databases">
        <title>Genomic Encyclopedia of Archaeal and Bacterial Type Strains, Phase II (KMG-II): from individual species to whole genera.</title>
        <authorList>
            <person name="Goeker M."/>
        </authorList>
    </citation>
    <scope>NUCLEOTIDE SEQUENCE [LARGE SCALE GENOMIC DNA]</scope>
    <source>
        <strain evidence="3 5">DSM 15594</strain>
    </source>
</reference>
<sequence length="322" mass="37170">METVRYGVLISVVMPVYNKERHLLRSINSVLNQSYPLFELIIVCDPSTDKSTHIVERFEDKRISIYYRDEAGPGGYAARNLGVEKSNSEWVAFIDADDEWLPEHLNNFVVALENNPSHKFFAALFDVYDGINLRSSIQCEHEMFRVVSFLSYLYASPFYTSTVIMNKNLFHGVGGFPAGRVKRGGDVCLWLRAIEETSEYILINKSGAIYYRDSDSMVTKTTPYTDEEVANEHLLSFINHYQDKEVSSALKVRFNNQVIYCWNQNMRMGNSDLFDIKGRLFKDVAPIKVCFYYLFSSVPVCISMPLHRIMAKLVDWKRNNYG</sequence>
<dbReference type="EMBL" id="NQJF01000002">
    <property type="protein sequence ID" value="OYD25975.1"/>
    <property type="molecule type" value="Genomic_DNA"/>
</dbReference>
<dbReference type="Proteomes" id="UP000295058">
    <property type="component" value="Unassembled WGS sequence"/>
</dbReference>
<accession>A0A235CQ43</accession>
<feature type="domain" description="Glycosyltransferase 2-like" evidence="1">
    <location>
        <begin position="11"/>
        <end position="167"/>
    </location>
</feature>
<dbReference type="Gene3D" id="3.90.550.10">
    <property type="entry name" value="Spore Coat Polysaccharide Biosynthesis Protein SpsA, Chain A"/>
    <property type="match status" value="1"/>
</dbReference>
<proteinExistence type="predicted"/>
<dbReference type="EMBL" id="SODO01000003">
    <property type="protein sequence ID" value="TDW60004.1"/>
    <property type="molecule type" value="Genomic_DNA"/>
</dbReference>
<dbReference type="OrthoDB" id="9801954at2"/>
<dbReference type="PANTHER" id="PTHR43685:SF2">
    <property type="entry name" value="GLYCOSYLTRANSFERASE 2-LIKE DOMAIN-CONTAINING PROTEIN"/>
    <property type="match status" value="1"/>
</dbReference>
<dbReference type="SUPFAM" id="SSF53448">
    <property type="entry name" value="Nucleotide-diphospho-sugar transferases"/>
    <property type="match status" value="1"/>
</dbReference>
<reference evidence="2 4" key="1">
    <citation type="submission" date="2017-08" db="EMBL/GenBank/DDBJ databases">
        <title>Draft Genome Sequence of the Marine Bacterium Oceanimonas baumannii ATCC 700832.</title>
        <authorList>
            <person name="Mcclelland W.D."/>
            <person name="Brennan M.A."/>
            <person name="Trachtenberg A.M."/>
            <person name="Maclea K.S."/>
        </authorList>
    </citation>
    <scope>NUCLEOTIDE SEQUENCE [LARGE SCALE GENOMIC DNA]</scope>
    <source>
        <strain evidence="2 4">ATCC 700832</strain>
    </source>
</reference>
<dbReference type="RefSeq" id="WP_094277163.1">
    <property type="nucleotide sequence ID" value="NZ_NQJF01000002.1"/>
</dbReference>
<dbReference type="InterPro" id="IPR001173">
    <property type="entry name" value="Glyco_trans_2-like"/>
</dbReference>
<evidence type="ECO:0000313" key="4">
    <source>
        <dbReference type="Proteomes" id="UP000243640"/>
    </source>
</evidence>
<evidence type="ECO:0000259" key="1">
    <source>
        <dbReference type="Pfam" id="PF00535"/>
    </source>
</evidence>
<comment type="caution">
    <text evidence="2">The sequence shown here is derived from an EMBL/GenBank/DDBJ whole genome shotgun (WGS) entry which is preliminary data.</text>
</comment>
<protein>
    <submittedName>
        <fullName evidence="3">Glycosyltransferase involved in cell wall biosynthesis</fullName>
    </submittedName>
</protein>
<keyword evidence="5" id="KW-1185">Reference proteome</keyword>
<gene>
    <name evidence="2" type="ORF">B6S09_03810</name>
    <name evidence="3" type="ORF">LY04_00996</name>
</gene>
<dbReference type="PANTHER" id="PTHR43685">
    <property type="entry name" value="GLYCOSYLTRANSFERASE"/>
    <property type="match status" value="1"/>
</dbReference>
<dbReference type="Pfam" id="PF00535">
    <property type="entry name" value="Glycos_transf_2"/>
    <property type="match status" value="1"/>
</dbReference>
<dbReference type="InterPro" id="IPR029044">
    <property type="entry name" value="Nucleotide-diphossugar_trans"/>
</dbReference>
<organism evidence="2 4">
    <name type="scientific">Oceanimonas baumannii</name>
    <dbReference type="NCBI Taxonomy" id="129578"/>
    <lineage>
        <taxon>Bacteria</taxon>
        <taxon>Pseudomonadati</taxon>
        <taxon>Pseudomonadota</taxon>
        <taxon>Gammaproteobacteria</taxon>
        <taxon>Aeromonadales</taxon>
        <taxon>Aeromonadaceae</taxon>
        <taxon>Oceanimonas</taxon>
    </lineage>
</organism>
<name>A0A235CQ43_9GAMM</name>
<evidence type="ECO:0000313" key="5">
    <source>
        <dbReference type="Proteomes" id="UP000295058"/>
    </source>
</evidence>
<dbReference type="Proteomes" id="UP000243640">
    <property type="component" value="Unassembled WGS sequence"/>
</dbReference>
<dbReference type="AlphaFoldDB" id="A0A235CQ43"/>
<evidence type="ECO:0000313" key="2">
    <source>
        <dbReference type="EMBL" id="OYD25975.1"/>
    </source>
</evidence>
<evidence type="ECO:0000313" key="3">
    <source>
        <dbReference type="EMBL" id="TDW60004.1"/>
    </source>
</evidence>